<keyword evidence="6" id="KW-0464">Manganese</keyword>
<evidence type="ECO:0000256" key="3">
    <source>
        <dbReference type="ARBA" id="ARBA00022723"/>
    </source>
</evidence>
<dbReference type="PROSITE" id="PS51462">
    <property type="entry name" value="NUDIX"/>
    <property type="match status" value="1"/>
</dbReference>
<dbReference type="GO" id="GO:0046872">
    <property type="term" value="F:metal ion binding"/>
    <property type="evidence" value="ECO:0007669"/>
    <property type="project" value="UniProtKB-KW"/>
</dbReference>
<evidence type="ECO:0000256" key="2">
    <source>
        <dbReference type="ARBA" id="ARBA00001946"/>
    </source>
</evidence>
<evidence type="ECO:0000256" key="1">
    <source>
        <dbReference type="ARBA" id="ARBA00001936"/>
    </source>
</evidence>
<dbReference type="RefSeq" id="WP_212610237.1">
    <property type="nucleotide sequence ID" value="NZ_CP073910.1"/>
</dbReference>
<accession>A0A975K915</accession>
<keyword evidence="9" id="KW-1185">Reference proteome</keyword>
<dbReference type="InterPro" id="IPR000086">
    <property type="entry name" value="NUDIX_hydrolase_dom"/>
</dbReference>
<evidence type="ECO:0000256" key="6">
    <source>
        <dbReference type="ARBA" id="ARBA00023211"/>
    </source>
</evidence>
<comment type="cofactor">
    <cofactor evidence="1">
        <name>Mn(2+)</name>
        <dbReference type="ChEBI" id="CHEBI:29035"/>
    </cofactor>
</comment>
<dbReference type="EMBL" id="CP073910">
    <property type="protein sequence ID" value="QUT06995.1"/>
    <property type="molecule type" value="Genomic_DNA"/>
</dbReference>
<dbReference type="AlphaFoldDB" id="A0A975K915"/>
<dbReference type="CDD" id="cd18870">
    <property type="entry name" value="NUDIX_AcylCoAdiphos_Nudt19"/>
    <property type="match status" value="1"/>
</dbReference>
<feature type="domain" description="Nudix hydrolase" evidence="7">
    <location>
        <begin position="7"/>
        <end position="197"/>
    </location>
</feature>
<evidence type="ECO:0000259" key="7">
    <source>
        <dbReference type="PROSITE" id="PS51462"/>
    </source>
</evidence>
<dbReference type="InterPro" id="IPR015797">
    <property type="entry name" value="NUDIX_hydrolase-like_dom_sf"/>
</dbReference>
<dbReference type="SUPFAM" id="SSF55811">
    <property type="entry name" value="Nudix"/>
    <property type="match status" value="1"/>
</dbReference>
<dbReference type="Gene3D" id="3.90.79.10">
    <property type="entry name" value="Nucleoside Triphosphate Pyrophosphohydrolase"/>
    <property type="match status" value="1"/>
</dbReference>
<dbReference type="PANTHER" id="PTHR12318:SF0">
    <property type="entry name" value="ACYL-COENZYME A DIPHOSPHATASE NUDT19"/>
    <property type="match status" value="1"/>
</dbReference>
<comment type="cofactor">
    <cofactor evidence="2">
        <name>Mg(2+)</name>
        <dbReference type="ChEBI" id="CHEBI:18420"/>
    </cofactor>
</comment>
<evidence type="ECO:0000256" key="4">
    <source>
        <dbReference type="ARBA" id="ARBA00022801"/>
    </source>
</evidence>
<sequence length="257" mass="27972">MNEPAPQERPAATTIIFRDRPGSAPELLFMERSSGMAFAAGALVFPGGAVDAEDFAFAASMDTALAVDEAAARIGAIRETLEESGLAIGFRDAPDHGVAGKIREAMLAGEPFAALLAGAGLALDLDRLVPFARWHPNVKEGAPRVFDTRFYLARWMEGSPEPTPDSTENVHLFWATAQDVLDRHIGGEVKIIFPTRRNLERLAPFQSFDQAVSHASRYPVEKVTPWIEDRDGRPSLCIPEGMGYPVTHEALETAFRG</sequence>
<dbReference type="KEGG" id="spph:KFK14_06085"/>
<evidence type="ECO:0000313" key="8">
    <source>
        <dbReference type="EMBL" id="QUT06995.1"/>
    </source>
</evidence>
<proteinExistence type="predicted"/>
<keyword evidence="5" id="KW-0460">Magnesium</keyword>
<protein>
    <submittedName>
        <fullName evidence="8">NUDIX hydrolase</fullName>
    </submittedName>
</protein>
<evidence type="ECO:0000256" key="5">
    <source>
        <dbReference type="ARBA" id="ARBA00022842"/>
    </source>
</evidence>
<keyword evidence="4 8" id="KW-0378">Hydrolase</keyword>
<gene>
    <name evidence="8" type="ORF">KFK14_06085</name>
</gene>
<dbReference type="GO" id="GO:0016818">
    <property type="term" value="F:hydrolase activity, acting on acid anhydrides, in phosphorus-containing anhydrides"/>
    <property type="evidence" value="ECO:0007669"/>
    <property type="project" value="InterPro"/>
</dbReference>
<keyword evidence="3" id="KW-0479">Metal-binding</keyword>
<dbReference type="Proteomes" id="UP000681425">
    <property type="component" value="Chromosome"/>
</dbReference>
<name>A0A975K915_9SPHN</name>
<dbReference type="InterPro" id="IPR039121">
    <property type="entry name" value="NUDT19"/>
</dbReference>
<evidence type="ECO:0000313" key="9">
    <source>
        <dbReference type="Proteomes" id="UP000681425"/>
    </source>
</evidence>
<reference evidence="8" key="1">
    <citation type="submission" date="2021-04" db="EMBL/GenBank/DDBJ databases">
        <title>Isolation of p-tert-butylphenol degrading bacteria Sphingobium phenoxybenzoativorans Tas13 from active sludge.</title>
        <authorList>
            <person name="Li Y."/>
        </authorList>
    </citation>
    <scope>NUCLEOTIDE SEQUENCE</scope>
    <source>
        <strain evidence="8">Tas13</strain>
    </source>
</reference>
<organism evidence="8 9">
    <name type="scientific">Sphingobium phenoxybenzoativorans</name>
    <dbReference type="NCBI Taxonomy" id="1592790"/>
    <lineage>
        <taxon>Bacteria</taxon>
        <taxon>Pseudomonadati</taxon>
        <taxon>Pseudomonadota</taxon>
        <taxon>Alphaproteobacteria</taxon>
        <taxon>Sphingomonadales</taxon>
        <taxon>Sphingomonadaceae</taxon>
        <taxon>Sphingobium</taxon>
    </lineage>
</organism>
<dbReference type="PANTHER" id="PTHR12318">
    <property type="entry name" value="TESTOSTERONE-REGULATED PROTEIN RP2"/>
    <property type="match status" value="1"/>
</dbReference>